<dbReference type="GO" id="GO:0005886">
    <property type="term" value="C:plasma membrane"/>
    <property type="evidence" value="ECO:0007669"/>
    <property type="project" value="TreeGrafter"/>
</dbReference>
<evidence type="ECO:0000313" key="6">
    <source>
        <dbReference type="Ensembl" id="ENSPCEP00000026583.1"/>
    </source>
</evidence>
<dbReference type="PROSITE" id="PS51144">
    <property type="entry name" value="ALPHA_CA_2"/>
    <property type="match status" value="1"/>
</dbReference>
<organism evidence="6 7">
    <name type="scientific">Pelusios castaneus</name>
    <name type="common">West African mud turtle</name>
    <dbReference type="NCBI Taxonomy" id="367368"/>
    <lineage>
        <taxon>Eukaryota</taxon>
        <taxon>Metazoa</taxon>
        <taxon>Chordata</taxon>
        <taxon>Craniata</taxon>
        <taxon>Vertebrata</taxon>
        <taxon>Euteleostomi</taxon>
        <taxon>Archelosauria</taxon>
        <taxon>Testudinata</taxon>
        <taxon>Testudines</taxon>
        <taxon>Pleurodira</taxon>
        <taxon>Pelomedusidae</taxon>
        <taxon>Pelusios</taxon>
    </lineage>
</organism>
<dbReference type="PROSITE" id="PS00162">
    <property type="entry name" value="ALPHA_CA_1"/>
    <property type="match status" value="1"/>
</dbReference>
<comment type="similarity">
    <text evidence="1 4">Belongs to the alpha-carbonic anhydrase family.</text>
</comment>
<evidence type="ECO:0000313" key="7">
    <source>
        <dbReference type="Proteomes" id="UP000694393"/>
    </source>
</evidence>
<dbReference type="EC" id="4.2.1.1" evidence="4"/>
<dbReference type="PANTHER" id="PTHR18952:SF134">
    <property type="entry name" value="CARBONIC ANHYDRASE 15"/>
    <property type="match status" value="1"/>
</dbReference>
<evidence type="ECO:0000256" key="1">
    <source>
        <dbReference type="ARBA" id="ARBA00010718"/>
    </source>
</evidence>
<name>A0A8C8SWI5_9SAUR</name>
<dbReference type="InterPro" id="IPR001148">
    <property type="entry name" value="CA_dom"/>
</dbReference>
<dbReference type="AlphaFoldDB" id="A0A8C8SWI5"/>
<evidence type="ECO:0000256" key="2">
    <source>
        <dbReference type="ARBA" id="ARBA00022723"/>
    </source>
</evidence>
<evidence type="ECO:0000259" key="5">
    <source>
        <dbReference type="PROSITE" id="PS51144"/>
    </source>
</evidence>
<dbReference type="GO" id="GO:0004089">
    <property type="term" value="F:carbonate dehydratase activity"/>
    <property type="evidence" value="ECO:0007669"/>
    <property type="project" value="UniProtKB-UniRule"/>
</dbReference>
<proteinExistence type="inferred from homology"/>
<dbReference type="PANTHER" id="PTHR18952">
    <property type="entry name" value="CARBONIC ANHYDRASE"/>
    <property type="match status" value="1"/>
</dbReference>
<dbReference type="Proteomes" id="UP000694393">
    <property type="component" value="Unplaced"/>
</dbReference>
<keyword evidence="3 4" id="KW-0862">Zinc</keyword>
<keyword evidence="7" id="KW-1185">Reference proteome</keyword>
<dbReference type="InterPro" id="IPR036398">
    <property type="entry name" value="CA_dom_sf"/>
</dbReference>
<evidence type="ECO:0000256" key="4">
    <source>
        <dbReference type="RuleBase" id="RU367011"/>
    </source>
</evidence>
<dbReference type="InterPro" id="IPR018338">
    <property type="entry name" value="Carbonic_anhydrase_a-class_CS"/>
</dbReference>
<dbReference type="InterPro" id="IPR023561">
    <property type="entry name" value="Carbonic_anhydrase_a-class"/>
</dbReference>
<dbReference type="GO" id="GO:0008270">
    <property type="term" value="F:zinc ion binding"/>
    <property type="evidence" value="ECO:0007669"/>
    <property type="project" value="UniProtKB-UniRule"/>
</dbReference>
<dbReference type="Pfam" id="PF00194">
    <property type="entry name" value="Carb_anhydrase"/>
    <property type="match status" value="1"/>
</dbReference>
<protein>
    <recommendedName>
        <fullName evidence="4">Carbonic anhydrase</fullName>
        <ecNumber evidence="4">4.2.1.1</ecNumber>
    </recommendedName>
</protein>
<dbReference type="SMART" id="SM01057">
    <property type="entry name" value="Carb_anhydrase"/>
    <property type="match status" value="1"/>
</dbReference>
<keyword evidence="2 4" id="KW-0479">Metal-binding</keyword>
<reference evidence="6" key="1">
    <citation type="submission" date="2025-08" db="UniProtKB">
        <authorList>
            <consortium name="Ensembl"/>
        </authorList>
    </citation>
    <scope>IDENTIFICATION</scope>
</reference>
<dbReference type="Ensembl" id="ENSPCET00000027469.1">
    <property type="protein sequence ID" value="ENSPCEP00000026583.1"/>
    <property type="gene ID" value="ENSPCEG00000019913.1"/>
</dbReference>
<dbReference type="SUPFAM" id="SSF51069">
    <property type="entry name" value="Carbonic anhydrase"/>
    <property type="match status" value="1"/>
</dbReference>
<comment type="cofactor">
    <cofactor evidence="4">
        <name>Zn(2+)</name>
        <dbReference type="ChEBI" id="CHEBI:29105"/>
    </cofactor>
</comment>
<keyword evidence="4" id="KW-0456">Lyase</keyword>
<feature type="domain" description="Alpha-carbonic anhydrase" evidence="5">
    <location>
        <begin position="1"/>
        <end position="208"/>
    </location>
</feature>
<dbReference type="Gene3D" id="3.10.200.10">
    <property type="entry name" value="Alpha carbonic anhydrase"/>
    <property type="match status" value="1"/>
</dbReference>
<sequence>MNDGHTVVMSLKGESVSEYINITSGGLHGKYRAVQLHFHWGSLKENGSEHTIDGRQFPMELHVVHMNNKYKTINEAKGHPNGLAVLGFMFKVSDADNTNYNTIIAALKNISNDGSSVDLASTFCLNNLLPKMALLSKYYRYQGSLTTPDCAEIVVWTVFEEPIPISQSQLKAFVNTLHFPRNGTSLLKMTNNFRPPQPLKNRKVYASKDATVSHSAMCSASSLLFPLSLALLIDQFSGPT</sequence>
<comment type="catalytic activity">
    <reaction evidence="4">
        <text>hydrogencarbonate + H(+) = CO2 + H2O</text>
        <dbReference type="Rhea" id="RHEA:10748"/>
        <dbReference type="ChEBI" id="CHEBI:15377"/>
        <dbReference type="ChEBI" id="CHEBI:15378"/>
        <dbReference type="ChEBI" id="CHEBI:16526"/>
        <dbReference type="ChEBI" id="CHEBI:17544"/>
        <dbReference type="EC" id="4.2.1.1"/>
    </reaction>
</comment>
<evidence type="ECO:0000256" key="3">
    <source>
        <dbReference type="ARBA" id="ARBA00022833"/>
    </source>
</evidence>
<comment type="function">
    <text evidence="4">Reversible hydration of carbon dioxide.</text>
</comment>
<reference evidence="6" key="2">
    <citation type="submission" date="2025-09" db="UniProtKB">
        <authorList>
            <consortium name="Ensembl"/>
        </authorList>
    </citation>
    <scope>IDENTIFICATION</scope>
</reference>
<accession>A0A8C8SWI5</accession>